<proteinExistence type="predicted"/>
<dbReference type="Pfam" id="PF04264">
    <property type="entry name" value="YceI"/>
    <property type="match status" value="1"/>
</dbReference>
<reference evidence="4" key="1">
    <citation type="submission" date="2015-09" db="EMBL/GenBank/DDBJ databases">
        <authorList>
            <person name="Rodrigo-Torres Lidia"/>
            <person name="Arahal R.David."/>
        </authorList>
    </citation>
    <scope>NUCLEOTIDE SEQUENCE [LARGE SCALE GENOMIC DNA]</scope>
    <source>
        <strain evidence="4">CECT 7735</strain>
    </source>
</reference>
<dbReference type="Gene3D" id="2.40.128.110">
    <property type="entry name" value="Lipid/polyisoprenoid-binding, YceI-like"/>
    <property type="match status" value="1"/>
</dbReference>
<keyword evidence="1" id="KW-0732">Signal</keyword>
<dbReference type="SMART" id="SM00867">
    <property type="entry name" value="YceI"/>
    <property type="match status" value="1"/>
</dbReference>
<evidence type="ECO:0000313" key="4">
    <source>
        <dbReference type="Proteomes" id="UP000051870"/>
    </source>
</evidence>
<dbReference type="PANTHER" id="PTHR34406:SF1">
    <property type="entry name" value="PROTEIN YCEI"/>
    <property type="match status" value="1"/>
</dbReference>
<protein>
    <recommendedName>
        <fullName evidence="2">Lipid/polyisoprenoid-binding YceI-like domain-containing protein</fullName>
    </recommendedName>
</protein>
<evidence type="ECO:0000259" key="2">
    <source>
        <dbReference type="SMART" id="SM00867"/>
    </source>
</evidence>
<keyword evidence="4" id="KW-1185">Reference proteome</keyword>
<feature type="signal peptide" evidence="1">
    <location>
        <begin position="1"/>
        <end position="22"/>
    </location>
</feature>
<evidence type="ECO:0000256" key="1">
    <source>
        <dbReference type="SAM" id="SignalP"/>
    </source>
</evidence>
<dbReference type="STRING" id="1715693.PH7735_01887"/>
<dbReference type="AlphaFoldDB" id="A0A0P1I7P4"/>
<dbReference type="GeneID" id="83880925"/>
<gene>
    <name evidence="3" type="ORF">PH7735_01887</name>
</gene>
<dbReference type="EMBL" id="CYTW01000001">
    <property type="protein sequence ID" value="CUJ95578.1"/>
    <property type="molecule type" value="Genomic_DNA"/>
</dbReference>
<name>A0A0P1I7P4_9RHOB</name>
<sequence length="190" mass="21184">MVRFFWIGLFALTLVFAQTAQAELQHYELDGTRSKVEFFYKTSETPSKGVFPVKDSDIRIEWRAIGRSSVDVTIDTGRARVFDPIASLALKSGDFLDTSRYPEARFLSRSVKAKGKGAVVTGDLTLKGVTRPVTLDVAFQRLVGAPEDNSEIVLRIRGSVSRADFGITAFPDVLEDQISLDFMVFLRRTP</sequence>
<feature type="chain" id="PRO_5006064961" description="Lipid/polyisoprenoid-binding YceI-like domain-containing protein" evidence="1">
    <location>
        <begin position="23"/>
        <end position="190"/>
    </location>
</feature>
<dbReference type="RefSeq" id="WP_058310965.1">
    <property type="nucleotide sequence ID" value="NZ_CYTW01000001.1"/>
</dbReference>
<accession>A0A0P1I7P4</accession>
<dbReference type="InterPro" id="IPR036761">
    <property type="entry name" value="TTHA0802/YceI-like_sf"/>
</dbReference>
<evidence type="ECO:0000313" key="3">
    <source>
        <dbReference type="EMBL" id="CUJ95578.1"/>
    </source>
</evidence>
<dbReference type="Proteomes" id="UP000051870">
    <property type="component" value="Unassembled WGS sequence"/>
</dbReference>
<dbReference type="PANTHER" id="PTHR34406">
    <property type="entry name" value="PROTEIN YCEI"/>
    <property type="match status" value="1"/>
</dbReference>
<dbReference type="SUPFAM" id="SSF101874">
    <property type="entry name" value="YceI-like"/>
    <property type="match status" value="1"/>
</dbReference>
<feature type="domain" description="Lipid/polyisoprenoid-binding YceI-like" evidence="2">
    <location>
        <begin position="26"/>
        <end position="187"/>
    </location>
</feature>
<organism evidence="3 4">
    <name type="scientific">Shimia thalassica</name>
    <dbReference type="NCBI Taxonomy" id="1715693"/>
    <lineage>
        <taxon>Bacteria</taxon>
        <taxon>Pseudomonadati</taxon>
        <taxon>Pseudomonadota</taxon>
        <taxon>Alphaproteobacteria</taxon>
        <taxon>Rhodobacterales</taxon>
        <taxon>Roseobacteraceae</taxon>
    </lineage>
</organism>
<dbReference type="InterPro" id="IPR007372">
    <property type="entry name" value="Lipid/polyisoprenoid-bd_YceI"/>
</dbReference>